<dbReference type="Gene3D" id="3.30.530.20">
    <property type="match status" value="1"/>
</dbReference>
<organism evidence="1 2">
    <name type="scientific">Ureibacillus aquaedulcis</name>
    <dbReference type="NCBI Taxonomy" id="3058421"/>
    <lineage>
        <taxon>Bacteria</taxon>
        <taxon>Bacillati</taxon>
        <taxon>Bacillota</taxon>
        <taxon>Bacilli</taxon>
        <taxon>Bacillales</taxon>
        <taxon>Caryophanaceae</taxon>
        <taxon>Ureibacillus</taxon>
    </lineage>
</organism>
<keyword evidence="2" id="KW-1185">Reference proteome</keyword>
<dbReference type="CDD" id="cd07812">
    <property type="entry name" value="SRPBCC"/>
    <property type="match status" value="1"/>
</dbReference>
<gene>
    <name evidence="1" type="ORF">QYB95_07985</name>
</gene>
<reference evidence="1" key="1">
    <citation type="submission" date="2023-07" db="EMBL/GenBank/DDBJ databases">
        <title>Ureibacillus sp. isolated from freshwater well.</title>
        <authorList>
            <person name="Kirdat K."/>
            <person name="Bhatt A."/>
            <person name="Teware R."/>
            <person name="Bhavsar Y."/>
            <person name="Yadav A."/>
        </authorList>
    </citation>
    <scope>NUCLEOTIDE SEQUENCE</scope>
    <source>
        <strain evidence="1">BA0131</strain>
    </source>
</reference>
<name>A0ABT8GPZ5_9BACL</name>
<comment type="caution">
    <text evidence="1">The sequence shown here is derived from an EMBL/GenBank/DDBJ whole genome shotgun (WGS) entry which is preliminary data.</text>
</comment>
<sequence>MKSWTKDIEIKAPIEQVWNLLNGNLAEMQKIMPQVIAHEPLKLTTEKIGSVYLQKYREGNRVQEYEIVTLDYVNENNYKRLKVGFTLANMFEITAQYELKEIGFDTTYFNYSTTNKPLKWFLKPLVMLGSNKVVIQFVEQVKKVAEAEAQKIKNRG</sequence>
<dbReference type="RefSeq" id="WP_301137785.1">
    <property type="nucleotide sequence ID" value="NZ_JAUHTQ010000004.1"/>
</dbReference>
<evidence type="ECO:0000313" key="2">
    <source>
        <dbReference type="Proteomes" id="UP001172743"/>
    </source>
</evidence>
<accession>A0ABT8GPZ5</accession>
<evidence type="ECO:0000313" key="1">
    <source>
        <dbReference type="EMBL" id="MDN4493472.1"/>
    </source>
</evidence>
<dbReference type="SUPFAM" id="SSF55961">
    <property type="entry name" value="Bet v1-like"/>
    <property type="match status" value="1"/>
</dbReference>
<dbReference type="InterPro" id="IPR023393">
    <property type="entry name" value="START-like_dom_sf"/>
</dbReference>
<dbReference type="Proteomes" id="UP001172743">
    <property type="component" value="Unassembled WGS sequence"/>
</dbReference>
<protein>
    <submittedName>
        <fullName evidence="1">SRPBCC family protein</fullName>
    </submittedName>
</protein>
<dbReference type="EMBL" id="JAUHTQ010000004">
    <property type="protein sequence ID" value="MDN4493472.1"/>
    <property type="molecule type" value="Genomic_DNA"/>
</dbReference>
<proteinExistence type="predicted"/>